<keyword evidence="2" id="KW-1185">Reference proteome</keyword>
<dbReference type="eggNOG" id="ENOG5033GBW">
    <property type="taxonomic scope" value="Bacteria"/>
</dbReference>
<evidence type="ECO:0000313" key="1">
    <source>
        <dbReference type="EMBL" id="EKB59271.1"/>
    </source>
</evidence>
<organism evidence="1 2">
    <name type="scientific">Bergeyella zoohelcum ATCC 43767</name>
    <dbReference type="NCBI Taxonomy" id="883096"/>
    <lineage>
        <taxon>Bacteria</taxon>
        <taxon>Pseudomonadati</taxon>
        <taxon>Bacteroidota</taxon>
        <taxon>Flavobacteriia</taxon>
        <taxon>Flavobacteriales</taxon>
        <taxon>Weeksellaceae</taxon>
        <taxon>Bergeyella</taxon>
    </lineage>
</organism>
<dbReference type="Proteomes" id="UP000006085">
    <property type="component" value="Unassembled WGS sequence"/>
</dbReference>
<dbReference type="STRING" id="883096.HMPREF9699_00207"/>
<proteinExistence type="predicted"/>
<dbReference type="EMBL" id="AGYA01000006">
    <property type="protein sequence ID" value="EKB59271.1"/>
    <property type="molecule type" value="Genomic_DNA"/>
</dbReference>
<gene>
    <name evidence="1" type="ORF">HMPREF9699_00207</name>
</gene>
<dbReference type="RefSeq" id="WP_002661635.1">
    <property type="nucleotide sequence ID" value="NZ_JH932293.1"/>
</dbReference>
<name>K1LWG8_9FLAO</name>
<accession>K1LWG8</accession>
<dbReference type="HOGENOM" id="CLU_195187_0_0_10"/>
<sequence length="74" mass="8793">MNTAELKIELINKITSVKEIRIIQEIQKILDFELDGNEYEITPNQRKRILYAQKDSSIAEEEANREIEEWLSEK</sequence>
<dbReference type="AlphaFoldDB" id="K1LWG8"/>
<reference evidence="1 2" key="1">
    <citation type="submission" date="2012-07" db="EMBL/GenBank/DDBJ databases">
        <title>The Genome Sequence of Bergeyella zoohelcum ATCC 43767.</title>
        <authorList>
            <consortium name="The Broad Institute Genome Sequencing Platform"/>
            <person name="Earl A."/>
            <person name="Ward D."/>
            <person name="Feldgarden M."/>
            <person name="Gevers D."/>
            <person name="Huys G."/>
            <person name="Walker B."/>
            <person name="Young S.K."/>
            <person name="Zeng Q."/>
            <person name="Gargeya S."/>
            <person name="Fitzgerald M."/>
            <person name="Haas B."/>
            <person name="Abouelleil A."/>
            <person name="Alvarado L."/>
            <person name="Arachchi H.M."/>
            <person name="Berlin A.M."/>
            <person name="Chapman S.B."/>
            <person name="Goldberg J."/>
            <person name="Griggs A."/>
            <person name="Gujja S."/>
            <person name="Hansen M."/>
            <person name="Howarth C."/>
            <person name="Imamovic A."/>
            <person name="Larimer J."/>
            <person name="McCowen C."/>
            <person name="Montmayeur A."/>
            <person name="Murphy C."/>
            <person name="Neiman D."/>
            <person name="Pearson M."/>
            <person name="Priest M."/>
            <person name="Roberts A."/>
            <person name="Saif S."/>
            <person name="Shea T."/>
            <person name="Sisk P."/>
            <person name="Sykes S."/>
            <person name="Wortman J."/>
            <person name="Nusbaum C."/>
            <person name="Birren B."/>
        </authorList>
    </citation>
    <scope>NUCLEOTIDE SEQUENCE [LARGE SCALE GENOMIC DNA]</scope>
    <source>
        <strain evidence="1 2">ATCC 43767</strain>
    </source>
</reference>
<protein>
    <submittedName>
        <fullName evidence="1">Uncharacterized protein</fullName>
    </submittedName>
</protein>
<comment type="caution">
    <text evidence="1">The sequence shown here is derived from an EMBL/GenBank/DDBJ whole genome shotgun (WGS) entry which is preliminary data.</text>
</comment>
<evidence type="ECO:0000313" key="2">
    <source>
        <dbReference type="Proteomes" id="UP000006085"/>
    </source>
</evidence>